<sequence>MAILNFFRKKDEPIEYRIKKAQDGDSLERENIISEYLPFIIKTITKITHKYVETENDEEYSIALEAFNEAIDKYDASRGNFIAFAQLIIRSRIIDHLRKPTHQTIPIDAEDKNCIDPGRIASNEDFVGGLELSNEIDIFKNRLLEFGITLSQLVDEAPRRSDARHNSIKIARLILDNESLKAEFYRKKAVPAAKIAGMLNISSKTVQRNKKLIIAAVIALDNDLEDIREYVLLAERRLSLDTQRYCNGCTKESCNGDE</sequence>
<dbReference type="Gene3D" id="1.10.1740.10">
    <property type="match status" value="1"/>
</dbReference>
<dbReference type="Proteomes" id="UP000019591">
    <property type="component" value="Chromosome"/>
</dbReference>
<evidence type="ECO:0000256" key="5">
    <source>
        <dbReference type="ARBA" id="ARBA00023163"/>
    </source>
</evidence>
<evidence type="ECO:0000256" key="6">
    <source>
        <dbReference type="HAMAP-Rule" id="MF_02064"/>
    </source>
</evidence>
<dbReference type="AlphaFoldDB" id="W8U4Y6"/>
<gene>
    <name evidence="6 8" type="primary">sigI</name>
    <name evidence="8" type="ORF">EAL2_c07150</name>
</gene>
<keyword evidence="2 6" id="KW-0805">Transcription regulation</keyword>
<comment type="subunit">
    <text evidence="6">Interacts with RsgI.</text>
</comment>
<organism evidence="8 9">
    <name type="scientific">Peptoclostridium acidaminophilum DSM 3953</name>
    <dbReference type="NCBI Taxonomy" id="1286171"/>
    <lineage>
        <taxon>Bacteria</taxon>
        <taxon>Bacillati</taxon>
        <taxon>Bacillota</taxon>
        <taxon>Clostridia</taxon>
        <taxon>Peptostreptococcales</taxon>
        <taxon>Peptoclostridiaceae</taxon>
        <taxon>Peptoclostridium</taxon>
    </lineage>
</organism>
<dbReference type="EMBL" id="CP007452">
    <property type="protein sequence ID" value="AHM56016.1"/>
    <property type="molecule type" value="Genomic_DNA"/>
</dbReference>
<dbReference type="eggNOG" id="COG1191">
    <property type="taxonomic scope" value="Bacteria"/>
</dbReference>
<proteinExistence type="inferred from homology"/>
<dbReference type="KEGG" id="eac:EAL2_c07150"/>
<dbReference type="GO" id="GO:0005737">
    <property type="term" value="C:cytoplasm"/>
    <property type="evidence" value="ECO:0007669"/>
    <property type="project" value="UniProtKB-SubCell"/>
</dbReference>
<name>W8U4Y6_PEPAC</name>
<evidence type="ECO:0000313" key="9">
    <source>
        <dbReference type="Proteomes" id="UP000019591"/>
    </source>
</evidence>
<dbReference type="InterPro" id="IPR007627">
    <property type="entry name" value="RNA_pol_sigma70_r2"/>
</dbReference>
<dbReference type="OrthoDB" id="3190733at2"/>
<dbReference type="InterPro" id="IPR014244">
    <property type="entry name" value="RNA_pol_sigma-I"/>
</dbReference>
<keyword evidence="9" id="KW-1185">Reference proteome</keyword>
<dbReference type="SUPFAM" id="SSF88946">
    <property type="entry name" value="Sigma2 domain of RNA polymerase sigma factors"/>
    <property type="match status" value="1"/>
</dbReference>
<feature type="domain" description="RNA polymerase sigma-70 region 2" evidence="7">
    <location>
        <begin position="33"/>
        <end position="99"/>
    </location>
</feature>
<evidence type="ECO:0000256" key="3">
    <source>
        <dbReference type="ARBA" id="ARBA00023082"/>
    </source>
</evidence>
<keyword evidence="4 6" id="KW-0238">DNA-binding</keyword>
<keyword evidence="5 6" id="KW-0804">Transcription</keyword>
<dbReference type="GO" id="GO:0003677">
    <property type="term" value="F:DNA binding"/>
    <property type="evidence" value="ECO:0007669"/>
    <property type="project" value="UniProtKB-UniRule"/>
</dbReference>
<evidence type="ECO:0000256" key="2">
    <source>
        <dbReference type="ARBA" id="ARBA00023015"/>
    </source>
</evidence>
<feature type="DNA-binding region" description="H-T-H motif" evidence="6">
    <location>
        <begin position="192"/>
        <end position="211"/>
    </location>
</feature>
<keyword evidence="1 6" id="KW-0963">Cytoplasm</keyword>
<keyword evidence="6" id="KW-0346">Stress response</keyword>
<feature type="short sequence motif" description="Polymerase core binding" evidence="6">
    <location>
        <begin position="58"/>
        <end position="71"/>
    </location>
</feature>
<dbReference type="GO" id="GO:0006352">
    <property type="term" value="P:DNA-templated transcription initiation"/>
    <property type="evidence" value="ECO:0007669"/>
    <property type="project" value="UniProtKB-UniRule"/>
</dbReference>
<evidence type="ECO:0000259" key="7">
    <source>
        <dbReference type="Pfam" id="PF04542"/>
    </source>
</evidence>
<dbReference type="InterPro" id="IPR014284">
    <property type="entry name" value="RNA_pol_sigma-70_dom"/>
</dbReference>
<comment type="similarity">
    <text evidence="6">Belongs to the sigma-70 factor family. SigI subfamily.</text>
</comment>
<dbReference type="PIRSF" id="PIRSF038953">
    <property type="entry name" value="SigI"/>
    <property type="match status" value="1"/>
</dbReference>
<evidence type="ECO:0000313" key="8">
    <source>
        <dbReference type="EMBL" id="AHM56016.1"/>
    </source>
</evidence>
<dbReference type="NCBIfam" id="TIGR02937">
    <property type="entry name" value="sigma70-ECF"/>
    <property type="match status" value="1"/>
</dbReference>
<reference evidence="8 9" key="1">
    <citation type="journal article" date="2014" name="Genome Announc.">
        <title>Complete Genome Sequence of Amino Acid-Utilizing Eubacterium acidaminophilum al-2 (DSM 3953).</title>
        <authorList>
            <person name="Poehlein A."/>
            <person name="Andreesen J.R."/>
            <person name="Daniel R."/>
        </authorList>
    </citation>
    <scope>NUCLEOTIDE SEQUENCE [LARGE SCALE GENOMIC DNA]</scope>
    <source>
        <strain evidence="8 9">DSM 3953</strain>
    </source>
</reference>
<dbReference type="PATRIC" id="fig|1286171.3.peg.661"/>
<evidence type="ECO:0000256" key="4">
    <source>
        <dbReference type="ARBA" id="ARBA00023125"/>
    </source>
</evidence>
<dbReference type="InterPro" id="IPR013325">
    <property type="entry name" value="RNA_pol_sigma_r2"/>
</dbReference>
<dbReference type="STRING" id="1286171.EAL2_c07150"/>
<comment type="subcellular location">
    <subcellularLocation>
        <location evidence="6">Cytoplasm</location>
    </subcellularLocation>
</comment>
<keyword evidence="3 6" id="KW-0731">Sigma factor</keyword>
<protein>
    <recommendedName>
        <fullName evidence="6">RNA polymerase sigma factor SigI</fullName>
    </recommendedName>
</protein>
<comment type="function">
    <text evidence="6">Sigma factors are initiation factors that promote the attachment of RNA polymerase to specific initiation sites and are then released.</text>
</comment>
<comment type="activity regulation">
    <text evidence="6">Negatively regulated by the anti-sigma-I factor RsgI.</text>
</comment>
<accession>W8U4Y6</accession>
<dbReference type="HOGENOM" id="CLU_082361_0_0_9"/>
<evidence type="ECO:0000256" key="1">
    <source>
        <dbReference type="ARBA" id="ARBA00022490"/>
    </source>
</evidence>
<dbReference type="Pfam" id="PF04542">
    <property type="entry name" value="Sigma70_r2"/>
    <property type="match status" value="1"/>
</dbReference>
<dbReference type="GO" id="GO:0016987">
    <property type="term" value="F:sigma factor activity"/>
    <property type="evidence" value="ECO:0007669"/>
    <property type="project" value="UniProtKB-UniRule"/>
</dbReference>
<dbReference type="HAMAP" id="MF_02064">
    <property type="entry name" value="Sigma70_SigI"/>
    <property type="match status" value="1"/>
</dbReference>